<name>A0A8H6X503_9AGAR</name>
<comment type="caution">
    <text evidence="1">The sequence shown here is derived from an EMBL/GenBank/DDBJ whole genome shotgun (WGS) entry which is preliminary data.</text>
</comment>
<organism evidence="1 2">
    <name type="scientific">Mycena sanguinolenta</name>
    <dbReference type="NCBI Taxonomy" id="230812"/>
    <lineage>
        <taxon>Eukaryota</taxon>
        <taxon>Fungi</taxon>
        <taxon>Dikarya</taxon>
        <taxon>Basidiomycota</taxon>
        <taxon>Agaricomycotina</taxon>
        <taxon>Agaricomycetes</taxon>
        <taxon>Agaricomycetidae</taxon>
        <taxon>Agaricales</taxon>
        <taxon>Marasmiineae</taxon>
        <taxon>Mycenaceae</taxon>
        <taxon>Mycena</taxon>
    </lineage>
</organism>
<dbReference type="AlphaFoldDB" id="A0A8H6X503"/>
<gene>
    <name evidence="1" type="ORF">MSAN_02379800</name>
</gene>
<accession>A0A8H6X503</accession>
<evidence type="ECO:0000313" key="1">
    <source>
        <dbReference type="EMBL" id="KAF7334349.1"/>
    </source>
</evidence>
<keyword evidence="2" id="KW-1185">Reference proteome</keyword>
<reference evidence="1" key="1">
    <citation type="submission" date="2020-05" db="EMBL/GenBank/DDBJ databases">
        <title>Mycena genomes resolve the evolution of fungal bioluminescence.</title>
        <authorList>
            <person name="Tsai I.J."/>
        </authorList>
    </citation>
    <scope>NUCLEOTIDE SEQUENCE</scope>
    <source>
        <strain evidence="1">160909Yilan</strain>
    </source>
</reference>
<evidence type="ECO:0000313" key="2">
    <source>
        <dbReference type="Proteomes" id="UP000623467"/>
    </source>
</evidence>
<sequence>MRSNAQLSVVSPRWSVVGHQTPGANVRRVYKAKLEGRESGHMTVAVYEGDGAEEAWNEHLANYESIRHPNVMQLYGLVSTKRLYAMVFHDELIPYDQFIRRFQHSHILSLYIVDEVLPNSWIRYDSHRTNTFLLELRPPFWEHGIAKAWLAQANCIFAELKETAHIKDYVCIYTVKCRVTARRFRPVKLCIRGAA</sequence>
<dbReference type="EMBL" id="JACAZH010000048">
    <property type="protein sequence ID" value="KAF7334349.1"/>
    <property type="molecule type" value="Genomic_DNA"/>
</dbReference>
<proteinExistence type="predicted"/>
<protein>
    <submittedName>
        <fullName evidence="1">Uncharacterized protein</fullName>
    </submittedName>
</protein>
<dbReference type="Proteomes" id="UP000623467">
    <property type="component" value="Unassembled WGS sequence"/>
</dbReference>